<organism evidence="6 7">
    <name type="scientific">Solanum pennellii</name>
    <name type="common">Tomato</name>
    <name type="synonym">Lycopersicon pennellii</name>
    <dbReference type="NCBI Taxonomy" id="28526"/>
    <lineage>
        <taxon>Eukaryota</taxon>
        <taxon>Viridiplantae</taxon>
        <taxon>Streptophyta</taxon>
        <taxon>Embryophyta</taxon>
        <taxon>Tracheophyta</taxon>
        <taxon>Spermatophyta</taxon>
        <taxon>Magnoliopsida</taxon>
        <taxon>eudicotyledons</taxon>
        <taxon>Gunneridae</taxon>
        <taxon>Pentapetalae</taxon>
        <taxon>asterids</taxon>
        <taxon>lamiids</taxon>
        <taxon>Solanales</taxon>
        <taxon>Solanaceae</taxon>
        <taxon>Solanoideae</taxon>
        <taxon>Solaneae</taxon>
        <taxon>Solanum</taxon>
        <taxon>Solanum subgen. Lycopersicon</taxon>
    </lineage>
</organism>
<gene>
    <name evidence="7" type="primary">LOC107006979</name>
</gene>
<keyword evidence="2" id="KW-0645">Protease</keyword>
<evidence type="ECO:0000256" key="2">
    <source>
        <dbReference type="ARBA" id="ARBA00022670"/>
    </source>
</evidence>
<sequence>MHVCGAQPQMFRCFMVCELEDSSTDELLFHINHTTLRFGIKEFAIITGLNCFGNNDDFLFDTRKPNRLINQYFEGKSIVTKVDLISKYKKKVWGGNDDDAVKFAILYFICTFIYSGEKKSSSIPRIHFDLVESGRYHEYPWGKDVFYKLLKSVTKKMDEKKKYYRIDGMPLAMQIWIYECCSAVDSNIAVKKSNRIPRIVNWMTRNSRIHYEFLMEGMFSDNGNPLKFKNIEPSLKEIAFYQLESKSNANTENTFQIVSDKDDDEDDDFTSKPPSHKPHNKEKGSRLKDKRPTVLNGCRKAKSTTLNPDSNPLEDNVSVQEMHNRPDDSANRTPPRSSKEPQDTKADEIGLLRQDLASFKNYVNNEFKELQLLIMGNFRQVMDALNRSCREYGAPNQEDATESPSHVPNWSNNNQISNVMDKPHCDANEVRTPRFVLQEHVKINVKEYLQPVQIHIQDPLTVHEQLNDINVFQNHDIQQPQSQIELIDALLPDIDAINPKKNDVVHSEVVVHPEGVVYDTTPVPVKRIRHPDRLTGDGNVIQNDGIQQPQSQFELLDALLPDIDTIYPKKNVVVHSEVVVRSEGGVYDNTPVPVQSIIHSDQLICSPYSTNIGSSSGSSYDVVKTYEKKHPFVSDFIQGPYNYDLFDDYCLWLSEGLLASHMNKMHGEDRYKNKKAKLAVDMDLGIHRISNKNWFYSLSYDKQLLSDEHIDVIMYYLRKKSKYNINSRYRYTTVDCIFKSKISEIYAAYAQVGSNFCVANVESAIRDYIKGYRLMAAIPWNTIDNVFIPVNVEHKNHWVLAVLSLIDKHIYVYDSYRAAGHNYHVREEIQKLAQLLPMYVSMEIGNGSDDAEDNHIAYDVTFVEDIPQQGSDFLDCGIYLLAFAEYLSEGEGIPVKYLDSKLHRIRYGALLWEYAMKMMKDGAVSDNEAPPRRMRTPARIDNSQLVVID</sequence>
<dbReference type="SUPFAM" id="SSF54001">
    <property type="entry name" value="Cysteine proteinases"/>
    <property type="match status" value="1"/>
</dbReference>
<dbReference type="InterPro" id="IPR015410">
    <property type="entry name" value="DUF1985"/>
</dbReference>
<reference evidence="7" key="2">
    <citation type="submission" date="2025-08" db="UniProtKB">
        <authorList>
            <consortium name="RefSeq"/>
        </authorList>
    </citation>
    <scope>IDENTIFICATION</scope>
</reference>
<protein>
    <submittedName>
        <fullName evidence="7">Uncharacterized protein LOC107006979</fullName>
    </submittedName>
</protein>
<proteinExistence type="inferred from homology"/>
<dbReference type="Pfam" id="PF02902">
    <property type="entry name" value="Peptidase_C48"/>
    <property type="match status" value="1"/>
</dbReference>
<keyword evidence="6" id="KW-1185">Reference proteome</keyword>
<evidence type="ECO:0000259" key="5">
    <source>
        <dbReference type="PROSITE" id="PS50600"/>
    </source>
</evidence>
<dbReference type="PANTHER" id="PTHR48302">
    <property type="entry name" value="ULP1 PROTEASE FAMILY, C-TERMINAL CATALYTIC DOMAIN CONTAINING PROTEIN"/>
    <property type="match status" value="1"/>
</dbReference>
<dbReference type="InterPro" id="IPR003653">
    <property type="entry name" value="Peptidase_C48_C"/>
</dbReference>
<dbReference type="InterPro" id="IPR038765">
    <property type="entry name" value="Papain-like_cys_pep_sf"/>
</dbReference>
<evidence type="ECO:0000256" key="1">
    <source>
        <dbReference type="ARBA" id="ARBA00005234"/>
    </source>
</evidence>
<evidence type="ECO:0000256" key="3">
    <source>
        <dbReference type="ARBA" id="ARBA00022801"/>
    </source>
</evidence>
<feature type="compositionally biased region" description="Basic and acidic residues" evidence="4">
    <location>
        <begin position="281"/>
        <end position="292"/>
    </location>
</feature>
<keyword evidence="3" id="KW-0378">Hydrolase</keyword>
<feature type="region of interest" description="Disordered" evidence="4">
    <location>
        <begin position="251"/>
        <end position="347"/>
    </location>
</feature>
<comment type="similarity">
    <text evidence="1">Belongs to the peptidase C48 family.</text>
</comment>
<reference evidence="6" key="1">
    <citation type="journal article" date="2014" name="Nat. Genet.">
        <title>The genome of the stress-tolerant wild tomato species Solanum pennellii.</title>
        <authorList>
            <person name="Bolger A."/>
            <person name="Scossa F."/>
            <person name="Bolger M.E."/>
            <person name="Lanz C."/>
            <person name="Maumus F."/>
            <person name="Tohge T."/>
            <person name="Quesneville H."/>
            <person name="Alseekh S."/>
            <person name="Sorensen I."/>
            <person name="Lichtenstein G."/>
            <person name="Fich E.A."/>
            <person name="Conte M."/>
            <person name="Keller H."/>
            <person name="Schneeberger K."/>
            <person name="Schwacke R."/>
            <person name="Ofner I."/>
            <person name="Vrebalov J."/>
            <person name="Xu Y."/>
            <person name="Osorio S."/>
            <person name="Aflitos S.A."/>
            <person name="Schijlen E."/>
            <person name="Jimenez-Gomez J.M."/>
            <person name="Ryngajllo M."/>
            <person name="Kimura S."/>
            <person name="Kumar R."/>
            <person name="Koenig D."/>
            <person name="Headland L.R."/>
            <person name="Maloof J.N."/>
            <person name="Sinha N."/>
            <person name="van Ham R.C."/>
            <person name="Lankhorst R.K."/>
            <person name="Mao L."/>
            <person name="Vogel A."/>
            <person name="Arsova B."/>
            <person name="Panstruga R."/>
            <person name="Fei Z."/>
            <person name="Rose J.K."/>
            <person name="Zamir D."/>
            <person name="Carrari F."/>
            <person name="Giovannoni J.J."/>
            <person name="Weigel D."/>
            <person name="Usadel B."/>
            <person name="Fernie A.R."/>
        </authorList>
    </citation>
    <scope>NUCLEOTIDE SEQUENCE [LARGE SCALE GENOMIC DNA]</scope>
    <source>
        <strain evidence="6">cv. LA0716</strain>
    </source>
</reference>
<dbReference type="Proteomes" id="UP000694930">
    <property type="component" value="Chromosome 12"/>
</dbReference>
<dbReference type="Gene3D" id="3.40.395.10">
    <property type="entry name" value="Adenoviral Proteinase, Chain A"/>
    <property type="match status" value="1"/>
</dbReference>
<feature type="compositionally biased region" description="Basic and acidic residues" evidence="4">
    <location>
        <begin position="337"/>
        <end position="347"/>
    </location>
</feature>
<evidence type="ECO:0000313" key="7">
    <source>
        <dbReference type="RefSeq" id="XP_015060953.2"/>
    </source>
</evidence>
<evidence type="ECO:0000256" key="4">
    <source>
        <dbReference type="SAM" id="MobiDB-lite"/>
    </source>
</evidence>
<dbReference type="GeneID" id="107006979"/>
<dbReference type="Pfam" id="PF09331">
    <property type="entry name" value="DUF1985"/>
    <property type="match status" value="1"/>
</dbReference>
<accession>A0ABM1FS71</accession>
<feature type="domain" description="Ubiquitin-like protease family profile" evidence="5">
    <location>
        <begin position="687"/>
        <end position="887"/>
    </location>
</feature>
<dbReference type="RefSeq" id="XP_015060953.2">
    <property type="nucleotide sequence ID" value="XM_015205467.2"/>
</dbReference>
<evidence type="ECO:0000313" key="6">
    <source>
        <dbReference type="Proteomes" id="UP000694930"/>
    </source>
</evidence>
<dbReference type="PROSITE" id="PS50600">
    <property type="entry name" value="ULP_PROTEASE"/>
    <property type="match status" value="1"/>
</dbReference>
<dbReference type="PANTHER" id="PTHR48302:SF3">
    <property type="entry name" value="DUF1985 DOMAIN-CONTAINING PROTEIN"/>
    <property type="match status" value="1"/>
</dbReference>
<name>A0ABM1FS71_SOLPN</name>